<dbReference type="RefSeq" id="WP_091938945.1">
    <property type="nucleotide sequence ID" value="NZ_FNCY01000016.1"/>
</dbReference>
<reference evidence="1 2" key="1">
    <citation type="submission" date="2016-10" db="EMBL/GenBank/DDBJ databases">
        <authorList>
            <person name="de Groot N.N."/>
        </authorList>
    </citation>
    <scope>NUCLEOTIDE SEQUENCE [LARGE SCALE GENOMIC DNA]</scope>
    <source>
        <strain evidence="1 2">DSM 5885</strain>
    </source>
</reference>
<organism evidence="1 2">
    <name type="scientific">Propionivibrio dicarboxylicus</name>
    <dbReference type="NCBI Taxonomy" id="83767"/>
    <lineage>
        <taxon>Bacteria</taxon>
        <taxon>Pseudomonadati</taxon>
        <taxon>Pseudomonadota</taxon>
        <taxon>Betaproteobacteria</taxon>
        <taxon>Rhodocyclales</taxon>
        <taxon>Rhodocyclaceae</taxon>
        <taxon>Propionivibrio</taxon>
    </lineage>
</organism>
<gene>
    <name evidence="1" type="ORF">SAMN05660652_03190</name>
</gene>
<dbReference type="Proteomes" id="UP000198607">
    <property type="component" value="Unassembled WGS sequence"/>
</dbReference>
<dbReference type="AlphaFoldDB" id="A0A1G8JEN5"/>
<evidence type="ECO:0000313" key="1">
    <source>
        <dbReference type="EMBL" id="SDI29718.1"/>
    </source>
</evidence>
<accession>A0A1G8JEN5</accession>
<keyword evidence="2" id="KW-1185">Reference proteome</keyword>
<sequence>MDSDRFTPLRKHRLPALALLLAVACSGVIAFKFAASRPGNGDQALTPQRCDPAAERCATTLPDGSRMTLSMTPNPVRPLVPLQLHVTLDETPAERVEVVFTGVHMDMGEQRAPLAGDGRQFDGQAMLPICTTGAMTWAATVRLTRRGGTLAIPFHFDVAARGPQ</sequence>
<dbReference type="EMBL" id="FNCY01000016">
    <property type="protein sequence ID" value="SDI29718.1"/>
    <property type="molecule type" value="Genomic_DNA"/>
</dbReference>
<proteinExistence type="predicted"/>
<evidence type="ECO:0000313" key="2">
    <source>
        <dbReference type="Proteomes" id="UP000198607"/>
    </source>
</evidence>
<protein>
    <recommendedName>
        <fullName evidence="3">YtkA-like</fullName>
    </recommendedName>
</protein>
<dbReference type="STRING" id="83767.SAMN05660652_03190"/>
<evidence type="ECO:0008006" key="3">
    <source>
        <dbReference type="Google" id="ProtNLM"/>
    </source>
</evidence>
<dbReference type="PROSITE" id="PS51257">
    <property type="entry name" value="PROKAR_LIPOPROTEIN"/>
    <property type="match status" value="1"/>
</dbReference>
<dbReference type="OrthoDB" id="5917490at2"/>
<name>A0A1G8JEN5_9RHOO</name>